<organism evidence="2">
    <name type="scientific">Podoviridae sp. ctnCN2</name>
    <dbReference type="NCBI Taxonomy" id="2825274"/>
    <lineage>
        <taxon>Viruses</taxon>
        <taxon>Duplodnaviria</taxon>
        <taxon>Heunggongvirae</taxon>
        <taxon>Uroviricota</taxon>
        <taxon>Caudoviricetes</taxon>
    </lineage>
</organism>
<name>A0A8S5PMY2_9CAUD</name>
<reference evidence="2" key="1">
    <citation type="journal article" date="2021" name="Proc. Natl. Acad. Sci. U.S.A.">
        <title>A Catalog of Tens of Thousands of Viruses from Human Metagenomes Reveals Hidden Associations with Chronic Diseases.</title>
        <authorList>
            <person name="Tisza M.J."/>
            <person name="Buck C.B."/>
        </authorList>
    </citation>
    <scope>NUCLEOTIDE SEQUENCE</scope>
    <source>
        <strain evidence="2">CtnCN2</strain>
    </source>
</reference>
<dbReference type="InterPro" id="IPR058346">
    <property type="entry name" value="DUF8033"/>
</dbReference>
<proteinExistence type="predicted"/>
<evidence type="ECO:0000259" key="1">
    <source>
        <dbReference type="Pfam" id="PF26096"/>
    </source>
</evidence>
<dbReference type="Pfam" id="PF26096">
    <property type="entry name" value="DUF8033"/>
    <property type="match status" value="1"/>
</dbReference>
<sequence length="84" mass="9449">MITLRQIKPNLARACVGGLEVVFSYETPVAAILPNGERYRTAHKFSVTTSRHIGEAGYKNAPEIPHEDLLRIIDQYTNSKETHL</sequence>
<dbReference type="EMBL" id="BK015452">
    <property type="protein sequence ID" value="DAE07556.1"/>
    <property type="molecule type" value="Genomic_DNA"/>
</dbReference>
<protein>
    <recommendedName>
        <fullName evidence="1">DUF8033 domain-containing protein</fullName>
    </recommendedName>
</protein>
<evidence type="ECO:0000313" key="2">
    <source>
        <dbReference type="EMBL" id="DAE07556.1"/>
    </source>
</evidence>
<feature type="domain" description="DUF8033" evidence="1">
    <location>
        <begin position="18"/>
        <end position="61"/>
    </location>
</feature>
<accession>A0A8S5PMY2</accession>